<feature type="domain" description="Integrase zinc-binding" evidence="2">
    <location>
        <begin position="1"/>
        <end position="35"/>
    </location>
</feature>
<protein>
    <recommendedName>
        <fullName evidence="1">RNA-directed DNA polymerase</fullName>
        <ecNumber evidence="1">2.7.7.49</ecNumber>
    </recommendedName>
</protein>
<keyword evidence="4" id="KW-1185">Reference proteome</keyword>
<dbReference type="Gene3D" id="1.10.340.70">
    <property type="match status" value="1"/>
</dbReference>
<dbReference type="PANTHER" id="PTHR37984">
    <property type="entry name" value="PROTEIN CBG26694"/>
    <property type="match status" value="1"/>
</dbReference>
<name>A0ABQ9GYL2_9NEOP</name>
<proteinExistence type="predicted"/>
<dbReference type="Pfam" id="PF17921">
    <property type="entry name" value="Integrase_H2C2"/>
    <property type="match status" value="1"/>
</dbReference>
<evidence type="ECO:0000313" key="4">
    <source>
        <dbReference type="Proteomes" id="UP001159363"/>
    </source>
</evidence>
<accession>A0ABQ9GYL2</accession>
<dbReference type="InterPro" id="IPR050951">
    <property type="entry name" value="Retrovirus_Pol_polyprotein"/>
</dbReference>
<dbReference type="Proteomes" id="UP001159363">
    <property type="component" value="Chromosome 7"/>
</dbReference>
<sequence>MGITKCRRRAKESVWWPTISNDIKKLVEDCSQCVEQRGQRAEPMKMTSLSRGPWLLLGIDIFEIAGQKYIVIQDYFYRFFEVVQLPNTTLTTIIARIKNILAHPYRLPVS</sequence>
<evidence type="ECO:0000313" key="3">
    <source>
        <dbReference type="EMBL" id="KAJ8877056.1"/>
    </source>
</evidence>
<gene>
    <name evidence="3" type="ORF">PR048_021508</name>
</gene>
<dbReference type="EMBL" id="JARBHB010000008">
    <property type="protein sequence ID" value="KAJ8877056.1"/>
    <property type="molecule type" value="Genomic_DNA"/>
</dbReference>
<dbReference type="EC" id="2.7.7.49" evidence="1"/>
<dbReference type="PANTHER" id="PTHR37984:SF9">
    <property type="entry name" value="INTEGRASE CATALYTIC DOMAIN-CONTAINING PROTEIN"/>
    <property type="match status" value="1"/>
</dbReference>
<dbReference type="InterPro" id="IPR041588">
    <property type="entry name" value="Integrase_H2C2"/>
</dbReference>
<evidence type="ECO:0000259" key="2">
    <source>
        <dbReference type="Pfam" id="PF17921"/>
    </source>
</evidence>
<reference evidence="3 4" key="1">
    <citation type="submission" date="2023-02" db="EMBL/GenBank/DDBJ databases">
        <title>LHISI_Scaffold_Assembly.</title>
        <authorList>
            <person name="Stuart O.P."/>
            <person name="Cleave R."/>
            <person name="Magrath M.J.L."/>
            <person name="Mikheyev A.S."/>
        </authorList>
    </citation>
    <scope>NUCLEOTIDE SEQUENCE [LARGE SCALE GENOMIC DNA]</scope>
    <source>
        <strain evidence="3">Daus_M_001</strain>
        <tissue evidence="3">Leg muscle</tissue>
    </source>
</reference>
<evidence type="ECO:0000256" key="1">
    <source>
        <dbReference type="ARBA" id="ARBA00012493"/>
    </source>
</evidence>
<comment type="caution">
    <text evidence="3">The sequence shown here is derived from an EMBL/GenBank/DDBJ whole genome shotgun (WGS) entry which is preliminary data.</text>
</comment>
<organism evidence="3 4">
    <name type="scientific">Dryococelus australis</name>
    <dbReference type="NCBI Taxonomy" id="614101"/>
    <lineage>
        <taxon>Eukaryota</taxon>
        <taxon>Metazoa</taxon>
        <taxon>Ecdysozoa</taxon>
        <taxon>Arthropoda</taxon>
        <taxon>Hexapoda</taxon>
        <taxon>Insecta</taxon>
        <taxon>Pterygota</taxon>
        <taxon>Neoptera</taxon>
        <taxon>Polyneoptera</taxon>
        <taxon>Phasmatodea</taxon>
        <taxon>Verophasmatodea</taxon>
        <taxon>Anareolatae</taxon>
        <taxon>Phasmatidae</taxon>
        <taxon>Eurycanthinae</taxon>
        <taxon>Dryococelus</taxon>
    </lineage>
</organism>